<keyword evidence="2" id="KW-0472">Membrane</keyword>
<dbReference type="Proteomes" id="UP000011885">
    <property type="component" value="Unassembled WGS sequence"/>
</dbReference>
<keyword evidence="2" id="KW-1133">Transmembrane helix</keyword>
<dbReference type="AlphaFoldDB" id="M5TW16"/>
<evidence type="ECO:0000256" key="1">
    <source>
        <dbReference type="SAM" id="Coils"/>
    </source>
</evidence>
<dbReference type="GO" id="GO:1990281">
    <property type="term" value="C:efflux pump complex"/>
    <property type="evidence" value="ECO:0007669"/>
    <property type="project" value="TreeGrafter"/>
</dbReference>
<dbReference type="Gene3D" id="2.40.30.170">
    <property type="match status" value="1"/>
</dbReference>
<dbReference type="GO" id="GO:0015562">
    <property type="term" value="F:efflux transmembrane transporter activity"/>
    <property type="evidence" value="ECO:0007669"/>
    <property type="project" value="TreeGrafter"/>
</dbReference>
<dbReference type="OrthoDB" id="5645220at2"/>
<dbReference type="PANTHER" id="PTHR30469">
    <property type="entry name" value="MULTIDRUG RESISTANCE PROTEIN MDTA"/>
    <property type="match status" value="1"/>
</dbReference>
<proteinExistence type="predicted"/>
<feature type="transmembrane region" description="Helical" evidence="2">
    <location>
        <begin position="21"/>
        <end position="39"/>
    </location>
</feature>
<dbReference type="PATRIC" id="fig|1263870.3.peg.5646"/>
<reference evidence="3 4" key="1">
    <citation type="journal article" date="2013" name="Mar. Genomics">
        <title>Expression of sulfatases in Rhodopirellula baltica and the diversity of sulfatases in the genus Rhodopirellula.</title>
        <authorList>
            <person name="Wegner C.E."/>
            <person name="Richter-Heitmann T."/>
            <person name="Klindworth A."/>
            <person name="Klockow C."/>
            <person name="Richter M."/>
            <person name="Achstetter T."/>
            <person name="Glockner F.O."/>
            <person name="Harder J."/>
        </authorList>
    </citation>
    <scope>NUCLEOTIDE SEQUENCE [LARGE SCALE GENOMIC DNA]</scope>
    <source>
        <strain evidence="3 4">SM41</strain>
    </source>
</reference>
<dbReference type="Gene3D" id="1.10.287.470">
    <property type="entry name" value="Helix hairpin bin"/>
    <property type="match status" value="1"/>
</dbReference>
<comment type="caution">
    <text evidence="3">The sequence shown here is derived from an EMBL/GenBank/DDBJ whole genome shotgun (WGS) entry which is preliminary data.</text>
</comment>
<keyword evidence="1" id="KW-0175">Coiled coil</keyword>
<protein>
    <submittedName>
        <fullName evidence="3">RND family efflux transporter MFP subunit</fullName>
    </submittedName>
</protein>
<sequence>MMANPGPDKTMKRLLSRWGKRLLIVPPIVLAVVALIYLTQTRPPPKIKTESEAPRALSVIAAPEMEIQPRAVGFGTAEFAKKWRAVAQVSGRIQEVHPELRPGAIIGANDLLLKIDDADYRSAVAELTALMEQKEAEISQLEQTRSNYDKTLELERAALTLLDRELKRLESLMARQAESQSTIDSTRRSYIAQQNVVQDLENSKSLIDPQIQVLQAGVRQTAAQLEKAKRDVERTEIRAPFTMRIGEVDLELDQFVAINETLFEGYSDAEMEIEVQISTTDIPRLLAAPPTGQPPPEEQTMELMREVFRVTPTVEISGGESNAVYEGQFLRVREVVDSQTRQVGVVIGVTNKPKVANGRPRPPVLEGSFCKVTLRGEPIGSRVVVPRMSLHGDSVYVLDEESRLATRKVEVEFFQDGVAVLASGLSPGELIIVADPSPAVAGSLIEPVNDEESLQLLKDAVQ</sequence>
<dbReference type="RefSeq" id="WP_008685800.1">
    <property type="nucleotide sequence ID" value="NZ_ANOH01000368.1"/>
</dbReference>
<accession>M5TW16</accession>
<keyword evidence="2" id="KW-0812">Transmembrane</keyword>
<dbReference type="Gene3D" id="2.40.50.100">
    <property type="match status" value="1"/>
</dbReference>
<evidence type="ECO:0000313" key="4">
    <source>
        <dbReference type="Proteomes" id="UP000011885"/>
    </source>
</evidence>
<dbReference type="EMBL" id="ANOH01000368">
    <property type="protein sequence ID" value="EMI53219.1"/>
    <property type="molecule type" value="Genomic_DNA"/>
</dbReference>
<dbReference type="Gene3D" id="2.40.420.20">
    <property type="match status" value="1"/>
</dbReference>
<evidence type="ECO:0000256" key="2">
    <source>
        <dbReference type="SAM" id="Phobius"/>
    </source>
</evidence>
<evidence type="ECO:0000313" key="3">
    <source>
        <dbReference type="EMBL" id="EMI53219.1"/>
    </source>
</evidence>
<feature type="coiled-coil region" evidence="1">
    <location>
        <begin position="211"/>
        <end position="238"/>
    </location>
</feature>
<name>M5TW16_9BACT</name>
<organism evidence="3 4">
    <name type="scientific">Rhodopirellula sallentina SM41</name>
    <dbReference type="NCBI Taxonomy" id="1263870"/>
    <lineage>
        <taxon>Bacteria</taxon>
        <taxon>Pseudomonadati</taxon>
        <taxon>Planctomycetota</taxon>
        <taxon>Planctomycetia</taxon>
        <taxon>Pirellulales</taxon>
        <taxon>Pirellulaceae</taxon>
        <taxon>Rhodopirellula</taxon>
    </lineage>
</organism>
<gene>
    <name evidence="3" type="ORF">RSSM_05328</name>
</gene>
<feature type="coiled-coil region" evidence="1">
    <location>
        <begin position="124"/>
        <end position="179"/>
    </location>
</feature>
<dbReference type="PANTHER" id="PTHR30469:SF33">
    <property type="entry name" value="SLR1207 PROTEIN"/>
    <property type="match status" value="1"/>
</dbReference>
<keyword evidence="4" id="KW-1185">Reference proteome</keyword>
<dbReference type="SUPFAM" id="SSF111369">
    <property type="entry name" value="HlyD-like secretion proteins"/>
    <property type="match status" value="1"/>
</dbReference>